<dbReference type="RefSeq" id="WP_140469799.1">
    <property type="nucleotide sequence ID" value="NZ_RCZD01000001.1"/>
</dbReference>
<keyword evidence="2" id="KW-1185">Reference proteome</keyword>
<proteinExistence type="predicted"/>
<dbReference type="EMBL" id="RCZD01000001">
    <property type="protein sequence ID" value="TPG64710.1"/>
    <property type="molecule type" value="Genomic_DNA"/>
</dbReference>
<dbReference type="AlphaFoldDB" id="A0A502GTX8"/>
<sequence>MLSEPLKITAEEMLAAQYEAHRINMIRDINIARDKARADGTMRYEPIDGLPGQYFEVFSIPR</sequence>
<protein>
    <submittedName>
        <fullName evidence="1">Uncharacterized protein</fullName>
    </submittedName>
</protein>
<organism evidence="1 2">
    <name type="scientific">Ewingella americana</name>
    <dbReference type="NCBI Taxonomy" id="41202"/>
    <lineage>
        <taxon>Bacteria</taxon>
        <taxon>Pseudomonadati</taxon>
        <taxon>Pseudomonadota</taxon>
        <taxon>Gammaproteobacteria</taxon>
        <taxon>Enterobacterales</taxon>
        <taxon>Yersiniaceae</taxon>
        <taxon>Ewingella</taxon>
    </lineage>
</organism>
<dbReference type="Proteomes" id="UP000317663">
    <property type="component" value="Unassembled WGS sequence"/>
</dbReference>
<gene>
    <name evidence="1" type="ORF">EAH77_00195</name>
</gene>
<evidence type="ECO:0000313" key="2">
    <source>
        <dbReference type="Proteomes" id="UP000317663"/>
    </source>
</evidence>
<comment type="caution">
    <text evidence="1">The sequence shown here is derived from an EMBL/GenBank/DDBJ whole genome shotgun (WGS) entry which is preliminary data.</text>
</comment>
<reference evidence="1 2" key="1">
    <citation type="journal article" date="2019" name="Environ. Microbiol.">
        <title>Species interactions and distinct microbial communities in high Arctic permafrost affected cryosols are associated with the CH4 and CO2 gas fluxes.</title>
        <authorList>
            <person name="Altshuler I."/>
            <person name="Hamel J."/>
            <person name="Turney S."/>
            <person name="Magnuson E."/>
            <person name="Levesque R."/>
            <person name="Greer C."/>
            <person name="Whyte L.G."/>
        </authorList>
    </citation>
    <scope>NUCLEOTIDE SEQUENCE [LARGE SCALE GENOMIC DNA]</scope>
    <source>
        <strain evidence="1 2">E4</strain>
    </source>
</reference>
<name>A0A502GTX8_9GAMM</name>
<evidence type="ECO:0000313" key="1">
    <source>
        <dbReference type="EMBL" id="TPG64710.1"/>
    </source>
</evidence>
<accession>A0A502GTX8</accession>